<dbReference type="Pfam" id="PF00010">
    <property type="entry name" value="HLH"/>
    <property type="match status" value="1"/>
</dbReference>
<evidence type="ECO:0000313" key="9">
    <source>
        <dbReference type="Proteomes" id="UP000078595"/>
    </source>
</evidence>
<dbReference type="CDD" id="cd00083">
    <property type="entry name" value="bHLH_SF"/>
    <property type="match status" value="1"/>
</dbReference>
<dbReference type="KEGG" id="kdj:28969041"/>
<protein>
    <recommendedName>
        <fullName evidence="7">BHLH domain-containing protein</fullName>
    </recommendedName>
</protein>
<dbReference type="GO" id="GO:0046983">
    <property type="term" value="F:protein dimerization activity"/>
    <property type="evidence" value="ECO:0007669"/>
    <property type="project" value="InterPro"/>
</dbReference>
<evidence type="ECO:0000259" key="7">
    <source>
        <dbReference type="PROSITE" id="PS50888"/>
    </source>
</evidence>
<gene>
    <name evidence="8" type="ORF">I303_105211</name>
</gene>
<dbReference type="EMBL" id="CP144535">
    <property type="protein sequence ID" value="WWC62614.1"/>
    <property type="molecule type" value="Genomic_DNA"/>
</dbReference>
<dbReference type="InterPro" id="IPR036638">
    <property type="entry name" value="HLH_DNA-bd_sf"/>
</dbReference>
<evidence type="ECO:0000256" key="5">
    <source>
        <dbReference type="ARBA" id="ARBA00023242"/>
    </source>
</evidence>
<keyword evidence="2" id="KW-0805">Transcription regulation</keyword>
<evidence type="ECO:0000313" key="8">
    <source>
        <dbReference type="EMBL" id="WWC62614.1"/>
    </source>
</evidence>
<dbReference type="SMART" id="SM00353">
    <property type="entry name" value="HLH"/>
    <property type="match status" value="1"/>
</dbReference>
<dbReference type="PROSITE" id="PS50888">
    <property type="entry name" value="BHLH"/>
    <property type="match status" value="1"/>
</dbReference>
<feature type="compositionally biased region" description="Acidic residues" evidence="6">
    <location>
        <begin position="303"/>
        <end position="314"/>
    </location>
</feature>
<proteinExistence type="predicted"/>
<dbReference type="SUPFAM" id="SSF47459">
    <property type="entry name" value="HLH, helix-loop-helix DNA-binding domain"/>
    <property type="match status" value="1"/>
</dbReference>
<reference evidence="8" key="1">
    <citation type="submission" date="2013-07" db="EMBL/GenBank/DDBJ databases">
        <authorList>
            <consortium name="The Broad Institute Genome Sequencing Platform"/>
            <person name="Cuomo C."/>
            <person name="Litvintseva A."/>
            <person name="Chen Y."/>
            <person name="Heitman J."/>
            <person name="Sun S."/>
            <person name="Springer D."/>
            <person name="Dromer F."/>
            <person name="Young S.K."/>
            <person name="Zeng Q."/>
            <person name="Gargeya S."/>
            <person name="Fitzgerald M."/>
            <person name="Abouelleil A."/>
            <person name="Alvarado L."/>
            <person name="Berlin A.M."/>
            <person name="Chapman S.B."/>
            <person name="Dewar J."/>
            <person name="Goldberg J."/>
            <person name="Griggs A."/>
            <person name="Gujja S."/>
            <person name="Hansen M."/>
            <person name="Howarth C."/>
            <person name="Imamovic A."/>
            <person name="Larimer J."/>
            <person name="McCowan C."/>
            <person name="Murphy C."/>
            <person name="Pearson M."/>
            <person name="Priest M."/>
            <person name="Roberts A."/>
            <person name="Saif S."/>
            <person name="Shea T."/>
            <person name="Sykes S."/>
            <person name="Wortman J."/>
            <person name="Nusbaum C."/>
            <person name="Birren B."/>
        </authorList>
    </citation>
    <scope>NUCLEOTIDE SEQUENCE</scope>
    <source>
        <strain evidence="8">CBS 10117</strain>
    </source>
</reference>
<dbReference type="GeneID" id="28969041"/>
<feature type="domain" description="BHLH" evidence="7">
    <location>
        <begin position="341"/>
        <end position="391"/>
    </location>
</feature>
<dbReference type="AlphaFoldDB" id="A0AAJ8MI42"/>
<dbReference type="InterPro" id="IPR052207">
    <property type="entry name" value="Max-like/E-box_TFs"/>
</dbReference>
<feature type="compositionally biased region" description="Polar residues" evidence="6">
    <location>
        <begin position="204"/>
        <end position="214"/>
    </location>
</feature>
<feature type="compositionally biased region" description="Low complexity" evidence="6">
    <location>
        <begin position="267"/>
        <end position="281"/>
    </location>
</feature>
<dbReference type="GO" id="GO:0005634">
    <property type="term" value="C:nucleus"/>
    <property type="evidence" value="ECO:0007669"/>
    <property type="project" value="UniProtKB-SubCell"/>
</dbReference>
<feature type="region of interest" description="Disordered" evidence="6">
    <location>
        <begin position="167"/>
        <end position="214"/>
    </location>
</feature>
<feature type="compositionally biased region" description="Low complexity" evidence="6">
    <location>
        <begin position="185"/>
        <end position="201"/>
    </location>
</feature>
<feature type="compositionally biased region" description="Basic residues" evidence="6">
    <location>
        <begin position="285"/>
        <end position="299"/>
    </location>
</feature>
<dbReference type="GO" id="GO:0000978">
    <property type="term" value="F:RNA polymerase II cis-regulatory region sequence-specific DNA binding"/>
    <property type="evidence" value="ECO:0007669"/>
    <property type="project" value="TreeGrafter"/>
</dbReference>
<feature type="region of interest" description="Disordered" evidence="6">
    <location>
        <begin position="264"/>
        <end position="354"/>
    </location>
</feature>
<keyword evidence="5" id="KW-0539">Nucleus</keyword>
<feature type="compositionally biased region" description="Basic and acidic residues" evidence="6">
    <location>
        <begin position="337"/>
        <end position="354"/>
    </location>
</feature>
<organism evidence="8 9">
    <name type="scientific">Kwoniella dejecticola CBS 10117</name>
    <dbReference type="NCBI Taxonomy" id="1296121"/>
    <lineage>
        <taxon>Eukaryota</taxon>
        <taxon>Fungi</taxon>
        <taxon>Dikarya</taxon>
        <taxon>Basidiomycota</taxon>
        <taxon>Agaricomycotina</taxon>
        <taxon>Tremellomycetes</taxon>
        <taxon>Tremellales</taxon>
        <taxon>Cryptococcaceae</taxon>
        <taxon>Kwoniella</taxon>
    </lineage>
</organism>
<keyword evidence="4" id="KW-0804">Transcription</keyword>
<evidence type="ECO:0000256" key="4">
    <source>
        <dbReference type="ARBA" id="ARBA00023163"/>
    </source>
</evidence>
<evidence type="ECO:0000256" key="1">
    <source>
        <dbReference type="ARBA" id="ARBA00004123"/>
    </source>
</evidence>
<accession>A0AAJ8MI42</accession>
<dbReference type="RefSeq" id="XP_065825179.1">
    <property type="nucleotide sequence ID" value="XM_065969107.1"/>
</dbReference>
<dbReference type="Gene3D" id="4.10.280.10">
    <property type="entry name" value="Helix-loop-helix DNA-binding domain"/>
    <property type="match status" value="1"/>
</dbReference>
<comment type="subcellular location">
    <subcellularLocation>
        <location evidence="1">Nucleus</location>
    </subcellularLocation>
</comment>
<evidence type="ECO:0000256" key="6">
    <source>
        <dbReference type="SAM" id="MobiDB-lite"/>
    </source>
</evidence>
<evidence type="ECO:0000256" key="3">
    <source>
        <dbReference type="ARBA" id="ARBA00023125"/>
    </source>
</evidence>
<dbReference type="InterPro" id="IPR011598">
    <property type="entry name" value="bHLH_dom"/>
</dbReference>
<dbReference type="PANTHER" id="PTHR15741">
    <property type="entry name" value="BASIC HELIX-LOOP-HELIX ZIP TRANSCRIPTION FACTOR"/>
    <property type="match status" value="1"/>
</dbReference>
<evidence type="ECO:0000256" key="2">
    <source>
        <dbReference type="ARBA" id="ARBA00023015"/>
    </source>
</evidence>
<dbReference type="PANTHER" id="PTHR15741:SF27">
    <property type="entry name" value="TRANSCRIPTION FACTOR AP-4"/>
    <property type="match status" value="1"/>
</dbReference>
<keyword evidence="9" id="KW-1185">Reference proteome</keyword>
<dbReference type="GO" id="GO:0000981">
    <property type="term" value="F:DNA-binding transcription factor activity, RNA polymerase II-specific"/>
    <property type="evidence" value="ECO:0007669"/>
    <property type="project" value="TreeGrafter"/>
</dbReference>
<keyword evidence="3" id="KW-0238">DNA-binding</keyword>
<name>A0AAJ8MI42_9TREE</name>
<reference evidence="8" key="2">
    <citation type="submission" date="2024-02" db="EMBL/GenBank/DDBJ databases">
        <title>Comparative genomics of Cryptococcus and Kwoniella reveals pathogenesis evolution and contrasting modes of karyotype evolution via chromosome fusion or intercentromeric recombination.</title>
        <authorList>
            <person name="Coelho M.A."/>
            <person name="David-Palma M."/>
            <person name="Shea T."/>
            <person name="Bowers K."/>
            <person name="McGinley-Smith S."/>
            <person name="Mohammad A.W."/>
            <person name="Gnirke A."/>
            <person name="Yurkov A.M."/>
            <person name="Nowrousian M."/>
            <person name="Sun S."/>
            <person name="Cuomo C.A."/>
            <person name="Heitman J."/>
        </authorList>
    </citation>
    <scope>NUCLEOTIDE SEQUENCE</scope>
    <source>
        <strain evidence="8">CBS 10117</strain>
    </source>
</reference>
<dbReference type="Proteomes" id="UP000078595">
    <property type="component" value="Chromosome 6"/>
</dbReference>
<sequence>MSVCVMSSSTPYNHSQDRTIDFQDTTFSTTISDDLFDSSFSFMNPDSSNMDYYIASPDGRASPDLSTNDQAINPHLQEDHQPQSRDEVIGVNDININHTENQPFSLSPLTMSDPHTIFAHPQPNTEISSAPYQYPPYAMTYESISAPSTSHGPNNIAQHPAFFHPYRSSATGDFARNPRSPPRSPALSSSPHGSSVSHRLSFGAPTSVSPSLVSPHSMIGSNLSDVSPNHPYMYQLPLTYGTPLTSVSNLANVSPTGPGLSMVAGFPVPQHPQQHQASPSAKGRPATRPRQTRANAKKTIKQEDDDISDVEDDGNTGVGLGLSSGANMVGDRVPVSNKREDVRKARIESEQRRRDELREGFKRLKDALPQSNQRASKVSLLDRSVAHIQSIEAANRYMLAQLEDANRECAKLRDILHNEVVLRQRTASNSPGSGQGNNRPQ</sequence>